<comment type="caution">
    <text evidence="1">The sequence shown here is derived from an EMBL/GenBank/DDBJ whole genome shotgun (WGS) entry which is preliminary data.</text>
</comment>
<dbReference type="InterPro" id="IPR045010">
    <property type="entry name" value="MDR_fam"/>
</dbReference>
<sequence>MREGEMVTNKQIVLKECVSGFTASRLQARWLCLGNNWVGRIHCVTGFSAYAGFSQGEGEAVNVCSAAGGVGQIAGQFAKMMGCYVVGSALMKRYVAAVNHKEKHELSAALSQLVSKPHLL</sequence>
<dbReference type="PANTHER" id="PTHR43205:SF7">
    <property type="entry name" value="PROSTAGLANDIN REDUCTASE 1"/>
    <property type="match status" value="1"/>
</dbReference>
<evidence type="ECO:0000313" key="2">
    <source>
        <dbReference type="Proteomes" id="UP000288805"/>
    </source>
</evidence>
<protein>
    <submittedName>
        <fullName evidence="1">NADP-dependent alkenal double bond reductase P2</fullName>
    </submittedName>
</protein>
<dbReference type="PANTHER" id="PTHR43205">
    <property type="entry name" value="PROSTAGLANDIN REDUCTASE"/>
    <property type="match status" value="1"/>
</dbReference>
<dbReference type="SUPFAM" id="SSF51735">
    <property type="entry name" value="NAD(P)-binding Rossmann-fold domains"/>
    <property type="match status" value="1"/>
</dbReference>
<name>A0A438KRI8_VITVI</name>
<dbReference type="GO" id="GO:0016628">
    <property type="term" value="F:oxidoreductase activity, acting on the CH-CH group of donors, NAD or NADP as acceptor"/>
    <property type="evidence" value="ECO:0007669"/>
    <property type="project" value="InterPro"/>
</dbReference>
<dbReference type="Proteomes" id="UP000288805">
    <property type="component" value="Unassembled WGS sequence"/>
</dbReference>
<gene>
    <name evidence="1" type="primary">P2_1</name>
    <name evidence="1" type="ORF">CK203_000166</name>
</gene>
<dbReference type="InterPro" id="IPR036291">
    <property type="entry name" value="NAD(P)-bd_dom_sf"/>
</dbReference>
<proteinExistence type="predicted"/>
<accession>A0A438KRI8</accession>
<dbReference type="EMBL" id="QGNW01000001">
    <property type="protein sequence ID" value="RVX23823.1"/>
    <property type="molecule type" value="Genomic_DNA"/>
</dbReference>
<dbReference type="AlphaFoldDB" id="A0A438KRI8"/>
<reference evidence="1 2" key="1">
    <citation type="journal article" date="2018" name="PLoS Genet.">
        <title>Population sequencing reveals clonal diversity and ancestral inbreeding in the grapevine cultivar Chardonnay.</title>
        <authorList>
            <person name="Roach M.J."/>
            <person name="Johnson D.L."/>
            <person name="Bohlmann J."/>
            <person name="van Vuuren H.J."/>
            <person name="Jones S.J."/>
            <person name="Pretorius I.S."/>
            <person name="Schmidt S.A."/>
            <person name="Borneman A.R."/>
        </authorList>
    </citation>
    <scope>NUCLEOTIDE SEQUENCE [LARGE SCALE GENOMIC DNA]</scope>
    <source>
        <strain evidence="2">cv. Chardonnay</strain>
        <tissue evidence="1">Leaf</tissue>
    </source>
</reference>
<organism evidence="1 2">
    <name type="scientific">Vitis vinifera</name>
    <name type="common">Grape</name>
    <dbReference type="NCBI Taxonomy" id="29760"/>
    <lineage>
        <taxon>Eukaryota</taxon>
        <taxon>Viridiplantae</taxon>
        <taxon>Streptophyta</taxon>
        <taxon>Embryophyta</taxon>
        <taxon>Tracheophyta</taxon>
        <taxon>Spermatophyta</taxon>
        <taxon>Magnoliopsida</taxon>
        <taxon>eudicotyledons</taxon>
        <taxon>Gunneridae</taxon>
        <taxon>Pentapetalae</taxon>
        <taxon>rosids</taxon>
        <taxon>Vitales</taxon>
        <taxon>Vitaceae</taxon>
        <taxon>Viteae</taxon>
        <taxon>Vitis</taxon>
    </lineage>
</organism>
<dbReference type="Gene3D" id="3.40.50.720">
    <property type="entry name" value="NAD(P)-binding Rossmann-like Domain"/>
    <property type="match status" value="1"/>
</dbReference>
<evidence type="ECO:0000313" key="1">
    <source>
        <dbReference type="EMBL" id="RVX23823.1"/>
    </source>
</evidence>